<dbReference type="HOGENOM" id="CLU_483842_0_0_4"/>
<dbReference type="OrthoDB" id="6172929at2"/>
<dbReference type="GO" id="GO:0061503">
    <property type="term" value="F:tRNA threonylcarbamoyladenosine dehydratase"/>
    <property type="evidence" value="ECO:0007669"/>
    <property type="project" value="TreeGrafter"/>
</dbReference>
<feature type="domain" description="THIF-type NAD/FAD binding fold" evidence="1">
    <location>
        <begin position="322"/>
        <end position="434"/>
    </location>
</feature>
<dbReference type="InterPro" id="IPR045886">
    <property type="entry name" value="ThiF/MoeB/HesA"/>
</dbReference>
<protein>
    <submittedName>
        <fullName evidence="2">UBA/THIF-type NAD/FAD binding protein</fullName>
    </submittedName>
</protein>
<dbReference type="InterPro" id="IPR000594">
    <property type="entry name" value="ThiF_NAD_FAD-bd"/>
</dbReference>
<dbReference type="EMBL" id="CP002218">
    <property type="protein sequence ID" value="ADN61996.1"/>
    <property type="molecule type" value="Genomic_DNA"/>
</dbReference>
<gene>
    <name evidence="2" type="ordered locus">BC1003_6104</name>
</gene>
<organism evidence="2">
    <name type="scientific">Burkholderia sp. (strain CCGE1003)</name>
    <dbReference type="NCBI Taxonomy" id="640512"/>
    <lineage>
        <taxon>Bacteria</taxon>
        <taxon>Pseudomonadati</taxon>
        <taxon>Pseudomonadota</taxon>
        <taxon>Betaproteobacteria</taxon>
        <taxon>Burkholderiales</taxon>
        <taxon>Burkholderiaceae</taxon>
        <taxon>Burkholderia</taxon>
    </lineage>
</organism>
<sequence length="574" mass="63265">MALSVLTAAREAAVRFLDGASKDFAVRVADSAPDGSKDVWRLIAEAHVAGVTEVQLALPDAFPAVAPNIFILCDASTGLPHIEARGRVCLNVETFGTDYDRPVELIRRTLTAFEDYLRRCEDPFWVQKEFAHEVELYWNNYCNVEAERLKRFDVPKGVLLFDELTAENEARLRMQTGRSRLGKWAHVAVGAPNTCLRRHGLRAEDVGRARLLVIRLEDGDAWGPGIWPKSYAALVALARKHRPDAAAFFSRRSRQRKARRAMLAERFVLFTSKYGHYAYQVREAALPLLEPPTVLPLPVVRMDARWCLTRDENARVFTRRQEKRVVVFGAGSLAALTIDLLARAGIGRIEVTDFDRFAPENIARHSLGIGSVGMNKAEAVARRVMQDVPGASAQGFDMRAEEWLAAQGTLKGIDAIVDLTGSGGVRMLVSRLVKAGELTAPVVLGWMEPFGSAAHVVSLVGTDRWADDDPVDMLAMAEWPAEAEIRLPGCGVGFHPYGASDAARAAAMVTESILDVVDGKVRRSCVLSFKRSADYLDDLPVVARGLSRSTCASQCGEYTEQDFAETFREPADVQ</sequence>
<dbReference type="InterPro" id="IPR035985">
    <property type="entry name" value="Ubiquitin-activating_enz"/>
</dbReference>
<dbReference type="GO" id="GO:0008641">
    <property type="term" value="F:ubiquitin-like modifier activating enzyme activity"/>
    <property type="evidence" value="ECO:0007669"/>
    <property type="project" value="InterPro"/>
</dbReference>
<evidence type="ECO:0000313" key="2">
    <source>
        <dbReference type="EMBL" id="ADN61996.1"/>
    </source>
</evidence>
<dbReference type="GO" id="GO:0061504">
    <property type="term" value="P:cyclic threonylcarbamoyladenosine biosynthetic process"/>
    <property type="evidence" value="ECO:0007669"/>
    <property type="project" value="TreeGrafter"/>
</dbReference>
<reference evidence="2" key="1">
    <citation type="submission" date="2010-09" db="EMBL/GenBank/DDBJ databases">
        <title>Complete sequence of chromosome2 of Burkholderia sp. CCGE1003.</title>
        <authorList>
            <consortium name="US DOE Joint Genome Institute"/>
            <person name="Lucas S."/>
            <person name="Copeland A."/>
            <person name="Lapidus A."/>
            <person name="Cheng J.-F."/>
            <person name="Bruce D."/>
            <person name="Goodwin L."/>
            <person name="Pitluck S."/>
            <person name="Daligault H."/>
            <person name="Davenport K."/>
            <person name="Detter J.C."/>
            <person name="Han C."/>
            <person name="Tapia R."/>
            <person name="Land M."/>
            <person name="Hauser L."/>
            <person name="Jeffries C."/>
            <person name="Kyrpides N."/>
            <person name="Ivanova N."/>
            <person name="Ovchinnikova G."/>
            <person name="Martinez-Romero E."/>
            <person name="Rogel M.A."/>
            <person name="Auchtung J."/>
            <person name="Tiedje J.M."/>
            <person name="Woyke T."/>
        </authorList>
    </citation>
    <scope>NUCLEOTIDE SEQUENCE</scope>
    <source>
        <strain evidence="2">CCGE1003</strain>
    </source>
</reference>
<evidence type="ECO:0000259" key="1">
    <source>
        <dbReference type="Pfam" id="PF00899"/>
    </source>
</evidence>
<accession>E1TJ85</accession>
<name>E1TJ85_BURSG</name>
<dbReference type="AlphaFoldDB" id="E1TJ85"/>
<dbReference type="KEGG" id="bgf:BC1003_6104"/>
<dbReference type="SUPFAM" id="SSF69572">
    <property type="entry name" value="Activating enzymes of the ubiquitin-like proteins"/>
    <property type="match status" value="1"/>
</dbReference>
<dbReference type="PANTHER" id="PTHR43267:SF1">
    <property type="entry name" value="TRNA THREONYLCARBAMOYLADENOSINE DEHYDRATASE"/>
    <property type="match status" value="1"/>
</dbReference>
<proteinExistence type="predicted"/>
<dbReference type="STRING" id="640512.BC1003_6104"/>
<dbReference type="Pfam" id="PF00899">
    <property type="entry name" value="ThiF"/>
    <property type="match status" value="1"/>
</dbReference>
<dbReference type="eggNOG" id="COG0476">
    <property type="taxonomic scope" value="Bacteria"/>
</dbReference>
<dbReference type="PANTHER" id="PTHR43267">
    <property type="entry name" value="TRNA THREONYLCARBAMOYLADENOSINE DEHYDRATASE"/>
    <property type="match status" value="1"/>
</dbReference>
<dbReference type="Gene3D" id="3.40.50.720">
    <property type="entry name" value="NAD(P)-binding Rossmann-like Domain"/>
    <property type="match status" value="1"/>
</dbReference>